<evidence type="ECO:0000313" key="1">
    <source>
        <dbReference type="EMBL" id="HHP81222.1"/>
    </source>
</evidence>
<dbReference type="PANTHER" id="PTHR37460:SF1">
    <property type="entry name" value="ENDONUCLEASE III"/>
    <property type="match status" value="1"/>
</dbReference>
<name>A0A7C5XJQ5_9CREN</name>
<reference evidence="1" key="1">
    <citation type="journal article" date="2020" name="mSystems">
        <title>Genome- and Community-Level Interaction Insights into Carbon Utilization and Element Cycling Functions of Hydrothermarchaeota in Hydrothermal Sediment.</title>
        <authorList>
            <person name="Zhou Z."/>
            <person name="Liu Y."/>
            <person name="Xu W."/>
            <person name="Pan J."/>
            <person name="Luo Z.H."/>
            <person name="Li M."/>
        </authorList>
    </citation>
    <scope>NUCLEOTIDE SEQUENCE [LARGE SCALE GENOMIC DNA]</scope>
    <source>
        <strain evidence="1">SpSt-1121</strain>
    </source>
</reference>
<proteinExistence type="predicted"/>
<dbReference type="CDD" id="cd10441">
    <property type="entry name" value="GIY-YIG_COG1833"/>
    <property type="match status" value="1"/>
</dbReference>
<dbReference type="EMBL" id="DRZI01000031">
    <property type="protein sequence ID" value="HHP81222.1"/>
    <property type="molecule type" value="Genomic_DNA"/>
</dbReference>
<comment type="caution">
    <text evidence="1">The sequence shown here is derived from an EMBL/GenBank/DDBJ whole genome shotgun (WGS) entry which is preliminary data.</text>
</comment>
<dbReference type="InterPro" id="IPR002837">
    <property type="entry name" value="DUF123"/>
</dbReference>
<dbReference type="AlphaFoldDB" id="A0A7C5XJQ5"/>
<gene>
    <name evidence="1" type="ORF">ENM84_01010</name>
</gene>
<sequence>MVDINIVNVKGIYVFIFRVLNDLNISIGSLGSVYIPQGLYGYIGSARGFGGIKARVLHHIKKNKKRLWWHIDYLTTMPDVTPLYIVFAETSKDIEHFLAQQMNSAYCWNGYIKGFGSSDKDSYTHLYLCKCNEERCIREVVDIFKSLSLAPITSKIEDSK</sequence>
<dbReference type="Pfam" id="PF01986">
    <property type="entry name" value="DUF123"/>
    <property type="match status" value="1"/>
</dbReference>
<accession>A0A7C5XJQ5</accession>
<protein>
    <submittedName>
        <fullName evidence="1">GIY-YIG nuclease family protein</fullName>
    </submittedName>
</protein>
<organism evidence="1">
    <name type="scientific">Ignisphaera aggregans</name>
    <dbReference type="NCBI Taxonomy" id="334771"/>
    <lineage>
        <taxon>Archaea</taxon>
        <taxon>Thermoproteota</taxon>
        <taxon>Thermoprotei</taxon>
        <taxon>Desulfurococcales</taxon>
        <taxon>Desulfurococcaceae</taxon>
        <taxon>Ignisphaera</taxon>
    </lineage>
</organism>
<dbReference type="PANTHER" id="PTHR37460">
    <property type="entry name" value="ENDONUCLEASE III"/>
    <property type="match status" value="1"/>
</dbReference>